<name>A0A8X6MTK9_NEPPI</name>
<accession>A0A8X6MTK9</accession>
<evidence type="ECO:0000313" key="1">
    <source>
        <dbReference type="EMBL" id="GFS77508.1"/>
    </source>
</evidence>
<gene>
    <name evidence="1" type="ORF">NPIL_574881</name>
</gene>
<sequence length="75" mass="7970">MGSLLISNVSDIDFRISGTVTNGRTVPFRLPLLSQTHSSPSFGSQRVCSGSASCPKTVAGRRCTPRLYAGDPDNK</sequence>
<comment type="caution">
    <text evidence="1">The sequence shown here is derived from an EMBL/GenBank/DDBJ whole genome shotgun (WGS) entry which is preliminary data.</text>
</comment>
<evidence type="ECO:0000313" key="2">
    <source>
        <dbReference type="Proteomes" id="UP000887013"/>
    </source>
</evidence>
<dbReference type="EMBL" id="BMAW01002217">
    <property type="protein sequence ID" value="GFS77508.1"/>
    <property type="molecule type" value="Genomic_DNA"/>
</dbReference>
<dbReference type="OrthoDB" id="4384180at2759"/>
<organism evidence="1 2">
    <name type="scientific">Nephila pilipes</name>
    <name type="common">Giant wood spider</name>
    <name type="synonym">Nephila maculata</name>
    <dbReference type="NCBI Taxonomy" id="299642"/>
    <lineage>
        <taxon>Eukaryota</taxon>
        <taxon>Metazoa</taxon>
        <taxon>Ecdysozoa</taxon>
        <taxon>Arthropoda</taxon>
        <taxon>Chelicerata</taxon>
        <taxon>Arachnida</taxon>
        <taxon>Araneae</taxon>
        <taxon>Araneomorphae</taxon>
        <taxon>Entelegynae</taxon>
        <taxon>Araneoidea</taxon>
        <taxon>Nephilidae</taxon>
        <taxon>Nephila</taxon>
    </lineage>
</organism>
<dbReference type="Proteomes" id="UP000887013">
    <property type="component" value="Unassembled WGS sequence"/>
</dbReference>
<reference evidence="1" key="1">
    <citation type="submission" date="2020-08" db="EMBL/GenBank/DDBJ databases">
        <title>Multicomponent nature underlies the extraordinary mechanical properties of spider dragline silk.</title>
        <authorList>
            <person name="Kono N."/>
            <person name="Nakamura H."/>
            <person name="Mori M."/>
            <person name="Yoshida Y."/>
            <person name="Ohtoshi R."/>
            <person name="Malay A.D."/>
            <person name="Moran D.A.P."/>
            <person name="Tomita M."/>
            <person name="Numata K."/>
            <person name="Arakawa K."/>
        </authorList>
    </citation>
    <scope>NUCLEOTIDE SEQUENCE</scope>
</reference>
<keyword evidence="2" id="KW-1185">Reference proteome</keyword>
<dbReference type="AlphaFoldDB" id="A0A8X6MTK9"/>
<proteinExistence type="predicted"/>
<protein>
    <submittedName>
        <fullName evidence="1">Uncharacterized protein</fullName>
    </submittedName>
</protein>